<dbReference type="SUPFAM" id="SSF56796">
    <property type="entry name" value="Dehydroquinate synthase-like"/>
    <property type="match status" value="1"/>
</dbReference>
<comment type="cofactor">
    <cofactor evidence="1">
        <name>Fe cation</name>
        <dbReference type="ChEBI" id="CHEBI:24875"/>
    </cofactor>
</comment>
<evidence type="ECO:0000256" key="8">
    <source>
        <dbReference type="ARBA" id="ARBA00076680"/>
    </source>
</evidence>
<evidence type="ECO:0000256" key="4">
    <source>
        <dbReference type="ARBA" id="ARBA00023027"/>
    </source>
</evidence>
<evidence type="ECO:0000256" key="3">
    <source>
        <dbReference type="ARBA" id="ARBA00023002"/>
    </source>
</evidence>
<comment type="caution">
    <text evidence="11">The sequence shown here is derived from an EMBL/GenBank/DDBJ whole genome shotgun (WGS) entry which is preliminary data.</text>
</comment>
<dbReference type="InterPro" id="IPR018211">
    <property type="entry name" value="ADH_Fe_CS"/>
</dbReference>
<evidence type="ECO:0000259" key="10">
    <source>
        <dbReference type="Pfam" id="PF25137"/>
    </source>
</evidence>
<dbReference type="GO" id="GO:0046872">
    <property type="term" value="F:metal ion binding"/>
    <property type="evidence" value="ECO:0007669"/>
    <property type="project" value="InterPro"/>
</dbReference>
<comment type="catalytic activity">
    <reaction evidence="6">
        <text>a primary alcohol + NAD(+) = an aldehyde + NADH + H(+)</text>
        <dbReference type="Rhea" id="RHEA:10736"/>
        <dbReference type="ChEBI" id="CHEBI:15378"/>
        <dbReference type="ChEBI" id="CHEBI:15734"/>
        <dbReference type="ChEBI" id="CHEBI:17478"/>
        <dbReference type="ChEBI" id="CHEBI:57540"/>
        <dbReference type="ChEBI" id="CHEBI:57945"/>
        <dbReference type="EC" id="1.1.1.1"/>
    </reaction>
</comment>
<dbReference type="InterPro" id="IPR039697">
    <property type="entry name" value="Alcohol_dehydrogenase_Fe"/>
</dbReference>
<dbReference type="FunFam" id="1.20.1090.10:FF:000001">
    <property type="entry name" value="Aldehyde-alcohol dehydrogenase"/>
    <property type="match status" value="1"/>
</dbReference>
<keyword evidence="3" id="KW-0560">Oxidoreductase</keyword>
<dbReference type="PANTHER" id="PTHR11496:SF102">
    <property type="entry name" value="ALCOHOL DEHYDROGENASE 4"/>
    <property type="match status" value="1"/>
</dbReference>
<evidence type="ECO:0000256" key="7">
    <source>
        <dbReference type="ARBA" id="ARBA00074848"/>
    </source>
</evidence>
<organism evidence="11 12">
    <name type="scientific">Tistrella mobilis</name>
    <dbReference type="NCBI Taxonomy" id="171437"/>
    <lineage>
        <taxon>Bacteria</taxon>
        <taxon>Pseudomonadati</taxon>
        <taxon>Pseudomonadota</taxon>
        <taxon>Alphaproteobacteria</taxon>
        <taxon>Geminicoccales</taxon>
        <taxon>Geminicoccaceae</taxon>
        <taxon>Tistrella</taxon>
    </lineage>
</organism>
<feature type="domain" description="Fe-containing alcohol dehydrogenase-like C-terminal" evidence="10">
    <location>
        <begin position="192"/>
        <end position="392"/>
    </location>
</feature>
<dbReference type="InterPro" id="IPR001670">
    <property type="entry name" value="ADH_Fe/GldA"/>
</dbReference>
<dbReference type="EMBL" id="DMAI01000160">
    <property type="protein sequence ID" value="HAE47865.1"/>
    <property type="molecule type" value="Genomic_DNA"/>
</dbReference>
<dbReference type="CDD" id="cd08193">
    <property type="entry name" value="HVD"/>
    <property type="match status" value="1"/>
</dbReference>
<dbReference type="AlphaFoldDB" id="A0A3B9IJ92"/>
<gene>
    <name evidence="11" type="ORF">DCK97_10635</name>
</gene>
<evidence type="ECO:0000256" key="6">
    <source>
        <dbReference type="ARBA" id="ARBA00049243"/>
    </source>
</evidence>
<dbReference type="InterPro" id="IPR056798">
    <property type="entry name" value="ADH_Fe_C"/>
</dbReference>
<evidence type="ECO:0000256" key="1">
    <source>
        <dbReference type="ARBA" id="ARBA00001962"/>
    </source>
</evidence>
<dbReference type="Proteomes" id="UP000257706">
    <property type="component" value="Unassembled WGS sequence"/>
</dbReference>
<evidence type="ECO:0000259" key="9">
    <source>
        <dbReference type="Pfam" id="PF00465"/>
    </source>
</evidence>
<dbReference type="Pfam" id="PF00465">
    <property type="entry name" value="Fe-ADH"/>
    <property type="match status" value="1"/>
</dbReference>
<dbReference type="Gene3D" id="3.40.50.1970">
    <property type="match status" value="1"/>
</dbReference>
<comment type="similarity">
    <text evidence="2">Belongs to the iron-containing alcohol dehydrogenase family.</text>
</comment>
<reference evidence="11 12" key="1">
    <citation type="journal article" date="2018" name="Nat. Biotechnol.">
        <title>A standardized bacterial taxonomy based on genome phylogeny substantially revises the tree of life.</title>
        <authorList>
            <person name="Parks D.H."/>
            <person name="Chuvochina M."/>
            <person name="Waite D.W."/>
            <person name="Rinke C."/>
            <person name="Skarshewski A."/>
            <person name="Chaumeil P.A."/>
            <person name="Hugenholtz P."/>
        </authorList>
    </citation>
    <scope>NUCLEOTIDE SEQUENCE [LARGE SCALE GENOMIC DNA]</scope>
    <source>
        <strain evidence="11">UBA8739</strain>
    </source>
</reference>
<dbReference type="FunFam" id="3.40.50.1970:FF:000003">
    <property type="entry name" value="Alcohol dehydrogenase, iron-containing"/>
    <property type="match status" value="1"/>
</dbReference>
<keyword evidence="4" id="KW-0520">NAD</keyword>
<name>A0A3B9IJ92_9PROT</name>
<evidence type="ECO:0000313" key="11">
    <source>
        <dbReference type="EMBL" id="HAE47865.1"/>
    </source>
</evidence>
<dbReference type="PROSITE" id="PS00913">
    <property type="entry name" value="ADH_IRON_1"/>
    <property type="match status" value="1"/>
</dbReference>
<dbReference type="PANTHER" id="PTHR11496">
    <property type="entry name" value="ALCOHOL DEHYDROGENASE"/>
    <property type="match status" value="1"/>
</dbReference>
<sequence length="392" mass="40632">MSPQSVPSFVFETTRSIVSEPGACTRLGQIMRDLGATRVLVVTDPGVRKFGLTDAALESLTAAGLEPVIFDRVVADPPAEVVETAAAEARDAGVDGVVGLGGGSSMDVAKLVAFLVATPVALDTIYGVGNAKGRRLPLVQIPTTAGTGSEVTPISIVTTGAAEKKGVVSPLLLPDVALLDADLTLGLPKNVTAATGVDAMVHAIEAYTSAYKKNPLSDVLAREALRLLGGAIRRACTDGRDRAARADMMLGALLAGQAFANAPVAAVHALAYPLGGHFHVPHGLSNSLVLPHVLRFNLESETAARAYGELAPIVFPDLDRAGGDKAVSARFADALAGLTEELGLETRLAQVGVGHNHLPLLAEDAMKQTRLLVNNPREVTLDDARAIYEAAL</sequence>
<evidence type="ECO:0000256" key="2">
    <source>
        <dbReference type="ARBA" id="ARBA00007358"/>
    </source>
</evidence>
<proteinExistence type="inferred from homology"/>
<dbReference type="GO" id="GO:0004022">
    <property type="term" value="F:alcohol dehydrogenase (NAD+) activity"/>
    <property type="evidence" value="ECO:0007669"/>
    <property type="project" value="UniProtKB-EC"/>
</dbReference>
<dbReference type="Pfam" id="PF25137">
    <property type="entry name" value="ADH_Fe_C"/>
    <property type="match status" value="1"/>
</dbReference>
<accession>A0A3B9IJ92</accession>
<comment type="catalytic activity">
    <reaction evidence="5">
        <text>a secondary alcohol + NAD(+) = a ketone + NADH + H(+)</text>
        <dbReference type="Rhea" id="RHEA:10740"/>
        <dbReference type="ChEBI" id="CHEBI:15378"/>
        <dbReference type="ChEBI" id="CHEBI:17087"/>
        <dbReference type="ChEBI" id="CHEBI:35681"/>
        <dbReference type="ChEBI" id="CHEBI:57540"/>
        <dbReference type="ChEBI" id="CHEBI:57945"/>
        <dbReference type="EC" id="1.1.1.1"/>
    </reaction>
</comment>
<feature type="domain" description="Alcohol dehydrogenase iron-type/glycerol dehydrogenase GldA" evidence="9">
    <location>
        <begin position="16"/>
        <end position="180"/>
    </location>
</feature>
<evidence type="ECO:0000256" key="5">
    <source>
        <dbReference type="ARBA" id="ARBA00049164"/>
    </source>
</evidence>
<protein>
    <recommendedName>
        <fullName evidence="7">Alcohol dehydrogenase 2</fullName>
    </recommendedName>
    <alternativeName>
        <fullName evidence="8">Alcohol dehydrogenase II</fullName>
    </alternativeName>
</protein>
<evidence type="ECO:0000313" key="12">
    <source>
        <dbReference type="Proteomes" id="UP000257706"/>
    </source>
</evidence>
<dbReference type="Gene3D" id="1.20.1090.10">
    <property type="entry name" value="Dehydroquinate synthase-like - alpha domain"/>
    <property type="match status" value="1"/>
</dbReference>